<reference evidence="1 2" key="1">
    <citation type="submission" date="2009-01" db="EMBL/GenBank/DDBJ databases">
        <authorList>
            <person name="Fulton L."/>
            <person name="Clifton S."/>
            <person name="Fulton B."/>
            <person name="Xu J."/>
            <person name="Minx P."/>
            <person name="Pepin K.H."/>
            <person name="Johnson M."/>
            <person name="Bhonagiri V."/>
            <person name="Nash W.E."/>
            <person name="Mardis E.R."/>
            <person name="Wilson R.K."/>
        </authorList>
    </citation>
    <scope>NUCLEOTIDE SEQUENCE [LARGE SCALE GENOMIC DNA]</scope>
    <source>
        <strain evidence="1 2">DSM 15981</strain>
    </source>
</reference>
<reference evidence="1 2" key="2">
    <citation type="submission" date="2009-02" db="EMBL/GenBank/DDBJ databases">
        <title>Draft genome sequence of Clostridium asparagiforme (DSM 15981).</title>
        <authorList>
            <person name="Sudarsanam P."/>
            <person name="Ley R."/>
            <person name="Guruge J."/>
            <person name="Turnbaugh P.J."/>
            <person name="Mahowald M."/>
            <person name="Liep D."/>
            <person name="Gordon J."/>
        </authorList>
    </citation>
    <scope>NUCLEOTIDE SEQUENCE [LARGE SCALE GENOMIC DNA]</scope>
    <source>
        <strain evidence="1 2">DSM 15981</strain>
    </source>
</reference>
<dbReference type="EMBL" id="ACCJ01000111">
    <property type="protein sequence ID" value="EEG55898.1"/>
    <property type="molecule type" value="Genomic_DNA"/>
</dbReference>
<sequence>MPPALTAGLWRKLCNVYKYTSGNFCVVSRLHLLDKCVIVRNEIWL</sequence>
<name>C0CYG4_9FIRM</name>
<dbReference type="AlphaFoldDB" id="C0CYG4"/>
<dbReference type="HOGENOM" id="CLU_3197878_0_0_9"/>
<evidence type="ECO:0000313" key="1">
    <source>
        <dbReference type="EMBL" id="EEG55898.1"/>
    </source>
</evidence>
<gene>
    <name evidence="1" type="ORF">CLOSTASPAR_02040</name>
</gene>
<accession>C0CYG4</accession>
<proteinExistence type="predicted"/>
<protein>
    <submittedName>
        <fullName evidence="1">Uncharacterized protein</fullName>
    </submittedName>
</protein>
<organism evidence="1 2">
    <name type="scientific">[Clostridium] asparagiforme DSM 15981</name>
    <dbReference type="NCBI Taxonomy" id="518636"/>
    <lineage>
        <taxon>Bacteria</taxon>
        <taxon>Bacillati</taxon>
        <taxon>Bacillota</taxon>
        <taxon>Clostridia</taxon>
        <taxon>Lachnospirales</taxon>
        <taxon>Lachnospiraceae</taxon>
        <taxon>Enterocloster</taxon>
    </lineage>
</organism>
<keyword evidence="2" id="KW-1185">Reference proteome</keyword>
<evidence type="ECO:0000313" key="2">
    <source>
        <dbReference type="Proteomes" id="UP000004756"/>
    </source>
</evidence>
<dbReference type="Proteomes" id="UP000004756">
    <property type="component" value="Unassembled WGS sequence"/>
</dbReference>
<comment type="caution">
    <text evidence="1">The sequence shown here is derived from an EMBL/GenBank/DDBJ whole genome shotgun (WGS) entry which is preliminary data.</text>
</comment>